<sequence length="91" mass="10278">MARAQIHPVFVDRKTAAELLMISVETFDVWVRAGFLPQAHIDRGQIMRWHWPSLEAMLAHLDGEPAHSDPFMENIADVFGKKAKGRNRAAA</sequence>
<name>A0A1T5FMZ6_9HYPH</name>
<dbReference type="EMBL" id="FUYX01000009">
    <property type="protein sequence ID" value="SKB97458.1"/>
    <property type="molecule type" value="Genomic_DNA"/>
</dbReference>
<evidence type="ECO:0008006" key="3">
    <source>
        <dbReference type="Google" id="ProtNLM"/>
    </source>
</evidence>
<dbReference type="RefSeq" id="WP_079591802.1">
    <property type="nucleotide sequence ID" value="NZ_FUYX01000009.1"/>
</dbReference>
<dbReference type="OrthoDB" id="7574435at2"/>
<reference evidence="1 2" key="1">
    <citation type="submission" date="2017-02" db="EMBL/GenBank/DDBJ databases">
        <authorList>
            <person name="Peterson S.W."/>
        </authorList>
    </citation>
    <scope>NUCLEOTIDE SEQUENCE [LARGE SCALE GENOMIC DNA]</scope>
    <source>
        <strain evidence="1 2">DSM 9653</strain>
    </source>
</reference>
<dbReference type="Proteomes" id="UP000190130">
    <property type="component" value="Unassembled WGS sequence"/>
</dbReference>
<gene>
    <name evidence="1" type="ORF">SAMN05660750_03371</name>
</gene>
<organism evidence="1 2">
    <name type="scientific">Bosea thiooxidans</name>
    <dbReference type="NCBI Taxonomy" id="53254"/>
    <lineage>
        <taxon>Bacteria</taxon>
        <taxon>Pseudomonadati</taxon>
        <taxon>Pseudomonadota</taxon>
        <taxon>Alphaproteobacteria</taxon>
        <taxon>Hyphomicrobiales</taxon>
        <taxon>Boseaceae</taxon>
        <taxon>Bosea</taxon>
    </lineage>
</organism>
<evidence type="ECO:0000313" key="2">
    <source>
        <dbReference type="Proteomes" id="UP000190130"/>
    </source>
</evidence>
<proteinExistence type="predicted"/>
<protein>
    <recommendedName>
        <fullName evidence="3">Helix-turn-helix domain-containing protein</fullName>
    </recommendedName>
</protein>
<dbReference type="AlphaFoldDB" id="A0A1T5FMZ6"/>
<accession>A0A1T5FMZ6</accession>
<evidence type="ECO:0000313" key="1">
    <source>
        <dbReference type="EMBL" id="SKB97458.1"/>
    </source>
</evidence>